<accession>A0AA38HIK0</accession>
<dbReference type="EMBL" id="JALNTZ010003710">
    <property type="protein sequence ID" value="KAJ3616180.1"/>
    <property type="molecule type" value="Genomic_DNA"/>
</dbReference>
<protein>
    <submittedName>
        <fullName evidence="2">Uncharacterized protein</fullName>
    </submittedName>
</protein>
<dbReference type="Proteomes" id="UP001168821">
    <property type="component" value="Unassembled WGS sequence"/>
</dbReference>
<reference evidence="2" key="1">
    <citation type="journal article" date="2023" name="G3 (Bethesda)">
        <title>Whole genome assemblies of Zophobas morio and Tenebrio molitor.</title>
        <authorList>
            <person name="Kaur S."/>
            <person name="Stinson S.A."/>
            <person name="diCenzo G.C."/>
        </authorList>
    </citation>
    <scope>NUCLEOTIDE SEQUENCE</scope>
    <source>
        <strain evidence="2">QUZm001</strain>
    </source>
</reference>
<dbReference type="AlphaFoldDB" id="A0AA38HIK0"/>
<gene>
    <name evidence="2" type="ORF">Zmor_012019</name>
</gene>
<keyword evidence="1" id="KW-0812">Transmembrane</keyword>
<keyword evidence="1" id="KW-1133">Transmembrane helix</keyword>
<sequence length="113" mass="12725">MSKATVPEIQGGLGLCITEITHPPKRLLIAVCRSTPLLPMVSSHSCMRKYVSQELHRRQFAEAYPDHEHFGHLVQHFEKLLLQPQQMPLFLPLLLSLFPCPLQAVGTVFALSL</sequence>
<name>A0AA38HIK0_9CUCU</name>
<proteinExistence type="predicted"/>
<evidence type="ECO:0000313" key="2">
    <source>
        <dbReference type="EMBL" id="KAJ3616180.1"/>
    </source>
</evidence>
<comment type="caution">
    <text evidence="2">The sequence shown here is derived from an EMBL/GenBank/DDBJ whole genome shotgun (WGS) entry which is preliminary data.</text>
</comment>
<evidence type="ECO:0000256" key="1">
    <source>
        <dbReference type="SAM" id="Phobius"/>
    </source>
</evidence>
<keyword evidence="1" id="KW-0472">Membrane</keyword>
<feature type="transmembrane region" description="Helical" evidence="1">
    <location>
        <begin position="89"/>
        <end position="111"/>
    </location>
</feature>
<evidence type="ECO:0000313" key="3">
    <source>
        <dbReference type="Proteomes" id="UP001168821"/>
    </source>
</evidence>
<organism evidence="2 3">
    <name type="scientific">Zophobas morio</name>
    <dbReference type="NCBI Taxonomy" id="2755281"/>
    <lineage>
        <taxon>Eukaryota</taxon>
        <taxon>Metazoa</taxon>
        <taxon>Ecdysozoa</taxon>
        <taxon>Arthropoda</taxon>
        <taxon>Hexapoda</taxon>
        <taxon>Insecta</taxon>
        <taxon>Pterygota</taxon>
        <taxon>Neoptera</taxon>
        <taxon>Endopterygota</taxon>
        <taxon>Coleoptera</taxon>
        <taxon>Polyphaga</taxon>
        <taxon>Cucujiformia</taxon>
        <taxon>Tenebrionidae</taxon>
        <taxon>Zophobas</taxon>
    </lineage>
</organism>
<keyword evidence="3" id="KW-1185">Reference proteome</keyword>